<dbReference type="OrthoDB" id="3400680at2"/>
<feature type="compositionally biased region" description="Acidic residues" evidence="1">
    <location>
        <begin position="15"/>
        <end position="24"/>
    </location>
</feature>
<gene>
    <name evidence="2" type="ORF">D7294_26870</name>
</gene>
<evidence type="ECO:0000313" key="3">
    <source>
        <dbReference type="Proteomes" id="UP000272474"/>
    </source>
</evidence>
<comment type="caution">
    <text evidence="2">The sequence shown here is derived from an EMBL/GenBank/DDBJ whole genome shotgun (WGS) entry which is preliminary data.</text>
</comment>
<dbReference type="EMBL" id="RBAL01000022">
    <property type="protein sequence ID" value="RKN37776.1"/>
    <property type="molecule type" value="Genomic_DNA"/>
</dbReference>
<dbReference type="AlphaFoldDB" id="A0A3A9YR85"/>
<feature type="region of interest" description="Disordered" evidence="1">
    <location>
        <begin position="1"/>
        <end position="61"/>
    </location>
</feature>
<reference evidence="2 3" key="1">
    <citation type="journal article" date="2014" name="Int. J. Syst. Evol. Microbiol.">
        <title>Streptomyces hoynatensis sp. nov., isolated from deep marine sediment.</title>
        <authorList>
            <person name="Veyisoglu A."/>
            <person name="Sahin N."/>
        </authorList>
    </citation>
    <scope>NUCLEOTIDE SEQUENCE [LARGE SCALE GENOMIC DNA]</scope>
    <source>
        <strain evidence="2 3">KCTC 29097</strain>
    </source>
</reference>
<feature type="compositionally biased region" description="Basic and acidic residues" evidence="1">
    <location>
        <begin position="31"/>
        <end position="61"/>
    </location>
</feature>
<evidence type="ECO:0000313" key="2">
    <source>
        <dbReference type="EMBL" id="RKN37776.1"/>
    </source>
</evidence>
<organism evidence="2 3">
    <name type="scientific">Streptomyces hoynatensis</name>
    <dbReference type="NCBI Taxonomy" id="1141874"/>
    <lineage>
        <taxon>Bacteria</taxon>
        <taxon>Bacillati</taxon>
        <taxon>Actinomycetota</taxon>
        <taxon>Actinomycetes</taxon>
        <taxon>Kitasatosporales</taxon>
        <taxon>Streptomycetaceae</taxon>
        <taxon>Streptomyces</taxon>
    </lineage>
</organism>
<name>A0A3A9YR85_9ACTN</name>
<dbReference type="RefSeq" id="WP_120684294.1">
    <property type="nucleotide sequence ID" value="NZ_RBAL01000022.1"/>
</dbReference>
<protein>
    <submittedName>
        <fullName evidence="2">Uncharacterized protein</fullName>
    </submittedName>
</protein>
<dbReference type="Proteomes" id="UP000272474">
    <property type="component" value="Unassembled WGS sequence"/>
</dbReference>
<accession>A0A3A9YR85</accession>
<keyword evidence="3" id="KW-1185">Reference proteome</keyword>
<sequence>MAETPGAPEPPEPPDGLEQDDLVEETPTPDRLLHSGGDRPITPEDLVRLSGREPTPELVEEARQAIEEEGPAAVERYLP</sequence>
<proteinExistence type="predicted"/>
<evidence type="ECO:0000256" key="1">
    <source>
        <dbReference type="SAM" id="MobiDB-lite"/>
    </source>
</evidence>